<reference evidence="1 2" key="2">
    <citation type="submission" date="2016-08" db="EMBL/GenBank/DDBJ databases">
        <title>Pervasive Adenine N6-methylation of Active Genes in Fungi.</title>
        <authorList>
            <consortium name="DOE Joint Genome Institute"/>
            <person name="Mondo S.J."/>
            <person name="Dannebaum R.O."/>
            <person name="Kuo R.C."/>
            <person name="Labutti K."/>
            <person name="Haridas S."/>
            <person name="Kuo A."/>
            <person name="Salamov A."/>
            <person name="Ahrendt S.R."/>
            <person name="Lipzen A."/>
            <person name="Sullivan W."/>
            <person name="Andreopoulos W.B."/>
            <person name="Clum A."/>
            <person name="Lindquist E."/>
            <person name="Daum C."/>
            <person name="Ramamoorthy G.K."/>
            <person name="Gryganskyi A."/>
            <person name="Culley D."/>
            <person name="Magnuson J.K."/>
            <person name="James T.Y."/>
            <person name="O'Malley M.A."/>
            <person name="Stajich J.E."/>
            <person name="Spatafora J.W."/>
            <person name="Visel A."/>
            <person name="Grigoriev I.V."/>
        </authorList>
    </citation>
    <scope>NUCLEOTIDE SEQUENCE [LARGE SCALE GENOMIC DNA]</scope>
    <source>
        <strain evidence="1 2">S4</strain>
    </source>
</reference>
<organism evidence="1 2">
    <name type="scientific">Anaeromyces robustus</name>
    <dbReference type="NCBI Taxonomy" id="1754192"/>
    <lineage>
        <taxon>Eukaryota</taxon>
        <taxon>Fungi</taxon>
        <taxon>Fungi incertae sedis</taxon>
        <taxon>Chytridiomycota</taxon>
        <taxon>Chytridiomycota incertae sedis</taxon>
        <taxon>Neocallimastigomycetes</taxon>
        <taxon>Neocallimastigales</taxon>
        <taxon>Neocallimastigaceae</taxon>
        <taxon>Anaeromyces</taxon>
    </lineage>
</organism>
<name>A0A1Y1XCW8_9FUNG</name>
<dbReference type="AlphaFoldDB" id="A0A1Y1XCW8"/>
<reference evidence="1 2" key="1">
    <citation type="submission" date="2016-08" db="EMBL/GenBank/DDBJ databases">
        <title>A Parts List for Fungal Cellulosomes Revealed by Comparative Genomics.</title>
        <authorList>
            <consortium name="DOE Joint Genome Institute"/>
            <person name="Haitjema C.H."/>
            <person name="Gilmore S.P."/>
            <person name="Henske J.K."/>
            <person name="Solomon K.V."/>
            <person name="De Groot R."/>
            <person name="Kuo A."/>
            <person name="Mondo S.J."/>
            <person name="Salamov A.A."/>
            <person name="Labutti K."/>
            <person name="Zhao Z."/>
            <person name="Chiniquy J."/>
            <person name="Barry K."/>
            <person name="Brewer H.M."/>
            <person name="Purvine S.O."/>
            <person name="Wright A.T."/>
            <person name="Boxma B."/>
            <person name="Van Alen T."/>
            <person name="Hackstein J.H."/>
            <person name="Baker S.E."/>
            <person name="Grigoriev I.V."/>
            <person name="O'Malley M.A."/>
        </authorList>
    </citation>
    <scope>NUCLEOTIDE SEQUENCE [LARGE SCALE GENOMIC DNA]</scope>
    <source>
        <strain evidence="1 2">S4</strain>
    </source>
</reference>
<evidence type="ECO:0000313" key="1">
    <source>
        <dbReference type="EMBL" id="ORX83588.1"/>
    </source>
</evidence>
<protein>
    <submittedName>
        <fullName evidence="1">Uncharacterized protein</fullName>
    </submittedName>
</protein>
<keyword evidence="2" id="KW-1185">Reference proteome</keyword>
<accession>A0A1Y1XCW8</accession>
<dbReference type="EMBL" id="MCFG01000070">
    <property type="protein sequence ID" value="ORX83588.1"/>
    <property type="molecule type" value="Genomic_DNA"/>
</dbReference>
<dbReference type="OrthoDB" id="10563016at2759"/>
<comment type="caution">
    <text evidence="1">The sequence shown here is derived from an EMBL/GenBank/DDBJ whole genome shotgun (WGS) entry which is preliminary data.</text>
</comment>
<evidence type="ECO:0000313" key="2">
    <source>
        <dbReference type="Proteomes" id="UP000193944"/>
    </source>
</evidence>
<dbReference type="Proteomes" id="UP000193944">
    <property type="component" value="Unassembled WGS sequence"/>
</dbReference>
<sequence>MILNKEDIDIYLTDENTKCFYDEYNKENPDILKLLQISRDNKIYLYEPLNLDHFLLIDISLNCNQRFKISNINQFNRYIDMFKYYNLLYEKYVNKDKRILDNINKYNIKNKEYNLNDDFSIKLYDINENINKLTKLIIVNKFILDQLNNNIECLYEIEKTYNIIKDKYEDINSPLSSLFVLYIYNFIDYETYSFLEYKEKDSFFSYILTLDLIYDTNYNFNFNNDNRFNYITDTYNKDNKIFIKKLLLHYGIRNSKLSIYNLHDLYFLNNKEFNIINDNCNIENIPRLIVNKYKN</sequence>
<proteinExistence type="predicted"/>
<gene>
    <name evidence="1" type="ORF">BCR32DRAFT_277909</name>
</gene>